<dbReference type="SUPFAM" id="SSF54686">
    <property type="entry name" value="Ribosomal protein L16p/L10e"/>
    <property type="match status" value="1"/>
</dbReference>
<evidence type="ECO:0000256" key="1">
    <source>
        <dbReference type="ARBA" id="ARBA00008931"/>
    </source>
</evidence>
<evidence type="ECO:0000313" key="5">
    <source>
        <dbReference type="EMBL" id="SVC64099.1"/>
    </source>
</evidence>
<reference evidence="5" key="1">
    <citation type="submission" date="2018-05" db="EMBL/GenBank/DDBJ databases">
        <authorList>
            <person name="Lanie J.A."/>
            <person name="Ng W.-L."/>
            <person name="Kazmierczak K.M."/>
            <person name="Andrzejewski T.M."/>
            <person name="Davidsen T.M."/>
            <person name="Wayne K.J."/>
            <person name="Tettelin H."/>
            <person name="Glass J.I."/>
            <person name="Rusch D."/>
            <person name="Podicherti R."/>
            <person name="Tsui H.-C.T."/>
            <person name="Winkler M.E."/>
        </authorList>
    </citation>
    <scope>NUCLEOTIDE SEQUENCE</scope>
</reference>
<dbReference type="InterPro" id="IPR036920">
    <property type="entry name" value="Ribosomal_uL16_sf"/>
</dbReference>
<accession>A0A382NSE4</accession>
<comment type="similarity">
    <text evidence="1">Belongs to the universal ribosomal protein uL16 family.</text>
</comment>
<dbReference type="Gene3D" id="3.90.1170.10">
    <property type="entry name" value="Ribosomal protein L10e/L16"/>
    <property type="match status" value="1"/>
</dbReference>
<organism evidence="5">
    <name type="scientific">marine metagenome</name>
    <dbReference type="NCBI Taxonomy" id="408172"/>
    <lineage>
        <taxon>unclassified sequences</taxon>
        <taxon>metagenomes</taxon>
        <taxon>ecological metagenomes</taxon>
    </lineage>
</organism>
<sequence>MAKKNPAHMFRGKKKAYTRKEYIGGVPASRITQFDVGDRISDFAVEVTLSAQEECLVRHNALESARVTANRYIQTHAGRDGYHLKIRTYPHHVLRHNKIAQGAGADRVSMGMRKSFGKTVGTAARVKSGQKLITLRTSEDFLAEAKEALRKSSHKLPTPCSIVVNQK</sequence>
<dbReference type="PIRSF" id="PIRSF005590">
    <property type="entry name" value="Ribosomal_L10"/>
    <property type="match status" value="1"/>
</dbReference>
<dbReference type="GO" id="GO:1990904">
    <property type="term" value="C:ribonucleoprotein complex"/>
    <property type="evidence" value="ECO:0007669"/>
    <property type="project" value="UniProtKB-KW"/>
</dbReference>
<dbReference type="GO" id="GO:0003735">
    <property type="term" value="F:structural constituent of ribosome"/>
    <property type="evidence" value="ECO:0007669"/>
    <property type="project" value="InterPro"/>
</dbReference>
<dbReference type="InterPro" id="IPR001197">
    <property type="entry name" value="Ribosomal_uL16_euk_arch"/>
</dbReference>
<proteinExistence type="inferred from homology"/>
<name>A0A382NSE4_9ZZZZ</name>
<keyword evidence="2" id="KW-0689">Ribosomal protein</keyword>
<dbReference type="HAMAP" id="MF_00448">
    <property type="entry name" value="Ribosomal_uL16_arch"/>
    <property type="match status" value="1"/>
</dbReference>
<dbReference type="AlphaFoldDB" id="A0A382NSE4"/>
<dbReference type="InterPro" id="IPR047873">
    <property type="entry name" value="Ribosomal_uL16"/>
</dbReference>
<dbReference type="InterPro" id="IPR016180">
    <property type="entry name" value="Ribosomal_uL16_dom"/>
</dbReference>
<gene>
    <name evidence="5" type="ORF">METZ01_LOCUS316953</name>
</gene>
<dbReference type="CDD" id="cd01433">
    <property type="entry name" value="Ribosomal_L16_L10e"/>
    <property type="match status" value="1"/>
</dbReference>
<dbReference type="PANTHER" id="PTHR11726">
    <property type="entry name" value="60S RIBOSOMAL PROTEIN L10"/>
    <property type="match status" value="1"/>
</dbReference>
<protein>
    <recommendedName>
        <fullName evidence="4">50S ribosomal protein L10e</fullName>
    </recommendedName>
</protein>
<keyword evidence="3" id="KW-0687">Ribonucleoprotein</keyword>
<dbReference type="InterPro" id="IPR022981">
    <property type="entry name" value="Ribosomal_uL16_arc"/>
</dbReference>
<dbReference type="Pfam" id="PF00252">
    <property type="entry name" value="Ribosomal_L16"/>
    <property type="match status" value="1"/>
</dbReference>
<dbReference type="NCBIfam" id="NF003239">
    <property type="entry name" value="PRK04199.1-4"/>
    <property type="match status" value="1"/>
</dbReference>
<dbReference type="GO" id="GO:0005840">
    <property type="term" value="C:ribosome"/>
    <property type="evidence" value="ECO:0007669"/>
    <property type="project" value="UniProtKB-KW"/>
</dbReference>
<evidence type="ECO:0000256" key="2">
    <source>
        <dbReference type="ARBA" id="ARBA00022980"/>
    </source>
</evidence>
<evidence type="ECO:0000256" key="3">
    <source>
        <dbReference type="ARBA" id="ARBA00023274"/>
    </source>
</evidence>
<dbReference type="GO" id="GO:0006412">
    <property type="term" value="P:translation"/>
    <property type="evidence" value="ECO:0007669"/>
    <property type="project" value="InterPro"/>
</dbReference>
<evidence type="ECO:0000256" key="4">
    <source>
        <dbReference type="ARBA" id="ARBA00035542"/>
    </source>
</evidence>
<dbReference type="EMBL" id="UINC01102455">
    <property type="protein sequence ID" value="SVC64099.1"/>
    <property type="molecule type" value="Genomic_DNA"/>
</dbReference>